<dbReference type="GO" id="GO:0016614">
    <property type="term" value="F:oxidoreductase activity, acting on CH-OH group of donors"/>
    <property type="evidence" value="ECO:0007669"/>
    <property type="project" value="InterPro"/>
</dbReference>
<accession>A0AAN7UAZ6</accession>
<organism evidence="3 4">
    <name type="scientific">Xylaria bambusicola</name>
    <dbReference type="NCBI Taxonomy" id="326684"/>
    <lineage>
        <taxon>Eukaryota</taxon>
        <taxon>Fungi</taxon>
        <taxon>Dikarya</taxon>
        <taxon>Ascomycota</taxon>
        <taxon>Pezizomycotina</taxon>
        <taxon>Sordariomycetes</taxon>
        <taxon>Xylariomycetidae</taxon>
        <taxon>Xylariales</taxon>
        <taxon>Xylariaceae</taxon>
        <taxon>Xylaria</taxon>
    </lineage>
</organism>
<keyword evidence="4" id="KW-1185">Reference proteome</keyword>
<reference evidence="3 4" key="1">
    <citation type="submission" date="2023-10" db="EMBL/GenBank/DDBJ databases">
        <title>Draft genome sequence of Xylaria bambusicola isolate GMP-LS, the root and basal stem rot pathogen of sugarcane in Indonesia.</title>
        <authorList>
            <person name="Selvaraj P."/>
            <person name="Muralishankar V."/>
            <person name="Muruganantham S."/>
            <person name="Sp S."/>
            <person name="Haryani S."/>
            <person name="Lau K.J.X."/>
            <person name="Naqvi N.I."/>
        </authorList>
    </citation>
    <scope>NUCLEOTIDE SEQUENCE [LARGE SCALE GENOMIC DNA]</scope>
    <source>
        <strain evidence="3">GMP-LS</strain>
    </source>
</reference>
<dbReference type="InterPro" id="IPR036188">
    <property type="entry name" value="FAD/NAD-bd_sf"/>
</dbReference>
<dbReference type="GO" id="GO:0050660">
    <property type="term" value="F:flavin adenine dinucleotide binding"/>
    <property type="evidence" value="ECO:0007669"/>
    <property type="project" value="InterPro"/>
</dbReference>
<dbReference type="Proteomes" id="UP001305414">
    <property type="component" value="Unassembled WGS sequence"/>
</dbReference>
<gene>
    <name evidence="3" type="ORF">RRF57_004830</name>
</gene>
<dbReference type="SUPFAM" id="SSF51905">
    <property type="entry name" value="FAD/NAD(P)-binding domain"/>
    <property type="match status" value="1"/>
</dbReference>
<dbReference type="AlphaFoldDB" id="A0AAN7UAZ6"/>
<feature type="domain" description="Glucose-methanol-choline oxidoreductase N-terminal" evidence="2">
    <location>
        <begin position="5"/>
        <end position="56"/>
    </location>
</feature>
<proteinExistence type="inferred from homology"/>
<comment type="similarity">
    <text evidence="1">Belongs to the GMC oxidoreductase family.</text>
</comment>
<name>A0AAN7UAZ6_9PEZI</name>
<dbReference type="Gene3D" id="3.50.50.60">
    <property type="entry name" value="FAD/NAD(P)-binding domain"/>
    <property type="match status" value="1"/>
</dbReference>
<evidence type="ECO:0000313" key="4">
    <source>
        <dbReference type="Proteomes" id="UP001305414"/>
    </source>
</evidence>
<evidence type="ECO:0000313" key="3">
    <source>
        <dbReference type="EMBL" id="KAK5629115.1"/>
    </source>
</evidence>
<dbReference type="PANTHER" id="PTHR11552">
    <property type="entry name" value="GLUCOSE-METHANOL-CHOLINE GMC OXIDOREDUCTASE"/>
    <property type="match status" value="1"/>
</dbReference>
<sequence length="250" mass="27303">METFFCQKEVIVAAGVFNTPKILELSGIGTKELLEKHNITTVLDLPGVGENLQDHLMTGLSYEVVDGVLTGDPLMRQEPDAIILAQKLYVENKAGPFTIGGMQFHAFMPTPDISALLDSVQAEESLDTERSALIRSIVDDPQGSSGAWLMFLAQTNLHEGSKSFVGSQLLPGNYISLECIQAHPFSRGSSHISSADIVAVPEINPGYLSHPTDQEILARHLQSLETVLRSSEHLSKFLKPEGKRNHPDAF</sequence>
<dbReference type="Pfam" id="PF00732">
    <property type="entry name" value="GMC_oxred_N"/>
    <property type="match status" value="1"/>
</dbReference>
<comment type="caution">
    <text evidence="3">The sequence shown here is derived from an EMBL/GenBank/DDBJ whole genome shotgun (WGS) entry which is preliminary data.</text>
</comment>
<dbReference type="Gene3D" id="3.30.560.10">
    <property type="entry name" value="Glucose Oxidase, domain 3"/>
    <property type="match status" value="1"/>
</dbReference>
<dbReference type="EMBL" id="JAWHQM010000010">
    <property type="protein sequence ID" value="KAK5629115.1"/>
    <property type="molecule type" value="Genomic_DNA"/>
</dbReference>
<dbReference type="SUPFAM" id="SSF54373">
    <property type="entry name" value="FAD-linked reductases, C-terminal domain"/>
    <property type="match status" value="1"/>
</dbReference>
<dbReference type="PANTHER" id="PTHR11552:SF210">
    <property type="entry name" value="GLUCOSE-METHANOL-CHOLINE OXIDOREDUCTASE N-TERMINAL DOMAIN-CONTAINING PROTEIN-RELATED"/>
    <property type="match status" value="1"/>
</dbReference>
<protein>
    <recommendedName>
        <fullName evidence="2">Glucose-methanol-choline oxidoreductase N-terminal domain-containing protein</fullName>
    </recommendedName>
</protein>
<evidence type="ECO:0000259" key="2">
    <source>
        <dbReference type="Pfam" id="PF00732"/>
    </source>
</evidence>
<evidence type="ECO:0000256" key="1">
    <source>
        <dbReference type="ARBA" id="ARBA00010790"/>
    </source>
</evidence>
<dbReference type="InterPro" id="IPR012132">
    <property type="entry name" value="GMC_OxRdtase"/>
</dbReference>
<dbReference type="InterPro" id="IPR000172">
    <property type="entry name" value="GMC_OxRdtase_N"/>
</dbReference>